<evidence type="ECO:0000313" key="1">
    <source>
        <dbReference type="EMBL" id="GAI98581.1"/>
    </source>
</evidence>
<comment type="caution">
    <text evidence="1">The sequence shown here is derived from an EMBL/GenBank/DDBJ whole genome shotgun (WGS) entry which is preliminary data.</text>
</comment>
<protein>
    <submittedName>
        <fullName evidence="1">Uncharacterized protein</fullName>
    </submittedName>
</protein>
<gene>
    <name evidence="1" type="ORF">S12H4_39229</name>
</gene>
<sequence length="77" mass="8449">MIDIAIPGTGELKIKQLVLDLNGTIAMDGEIIDGVAEKLDQLSRLLDIFYSVQAGIHFPSKHQFLQEPLSVHSGFSQ</sequence>
<name>X1U4N2_9ZZZZ</name>
<accession>X1U4N2</accession>
<reference evidence="1" key="1">
    <citation type="journal article" date="2014" name="Front. Microbiol.">
        <title>High frequency of phylogenetically diverse reductive dehalogenase-homologous genes in deep subseafloor sedimentary metagenomes.</title>
        <authorList>
            <person name="Kawai M."/>
            <person name="Futagami T."/>
            <person name="Toyoda A."/>
            <person name="Takaki Y."/>
            <person name="Nishi S."/>
            <person name="Hori S."/>
            <person name="Arai W."/>
            <person name="Tsubouchi T."/>
            <person name="Morono Y."/>
            <person name="Uchiyama I."/>
            <person name="Ito T."/>
            <person name="Fujiyama A."/>
            <person name="Inagaki F."/>
            <person name="Takami H."/>
        </authorList>
    </citation>
    <scope>NUCLEOTIDE SEQUENCE</scope>
    <source>
        <strain evidence="1">Expedition CK06-06</strain>
    </source>
</reference>
<dbReference type="EMBL" id="BARW01023687">
    <property type="protein sequence ID" value="GAI98581.1"/>
    <property type="molecule type" value="Genomic_DNA"/>
</dbReference>
<dbReference type="AlphaFoldDB" id="X1U4N2"/>
<organism evidence="1">
    <name type="scientific">marine sediment metagenome</name>
    <dbReference type="NCBI Taxonomy" id="412755"/>
    <lineage>
        <taxon>unclassified sequences</taxon>
        <taxon>metagenomes</taxon>
        <taxon>ecological metagenomes</taxon>
    </lineage>
</organism>
<proteinExistence type="predicted"/>